<proteinExistence type="predicted"/>
<feature type="compositionally biased region" description="Polar residues" evidence="1">
    <location>
        <begin position="23"/>
        <end position="37"/>
    </location>
</feature>
<feature type="compositionally biased region" description="Basic residues" evidence="1">
    <location>
        <begin position="82"/>
        <end position="91"/>
    </location>
</feature>
<accession>A0AAW2FK45</accession>
<feature type="region of interest" description="Disordered" evidence="1">
    <location>
        <begin position="78"/>
        <end position="111"/>
    </location>
</feature>
<organism evidence="3 4">
    <name type="scientific">Cardiocondyla obscurior</name>
    <dbReference type="NCBI Taxonomy" id="286306"/>
    <lineage>
        <taxon>Eukaryota</taxon>
        <taxon>Metazoa</taxon>
        <taxon>Ecdysozoa</taxon>
        <taxon>Arthropoda</taxon>
        <taxon>Hexapoda</taxon>
        <taxon>Insecta</taxon>
        <taxon>Pterygota</taxon>
        <taxon>Neoptera</taxon>
        <taxon>Endopterygota</taxon>
        <taxon>Hymenoptera</taxon>
        <taxon>Apocrita</taxon>
        <taxon>Aculeata</taxon>
        <taxon>Formicoidea</taxon>
        <taxon>Formicidae</taxon>
        <taxon>Myrmicinae</taxon>
        <taxon>Cardiocondyla</taxon>
    </lineage>
</organism>
<dbReference type="AlphaFoldDB" id="A0AAW2FK45"/>
<name>A0AAW2FK45_9HYME</name>
<evidence type="ECO:0000256" key="2">
    <source>
        <dbReference type="SAM" id="Phobius"/>
    </source>
</evidence>
<protein>
    <recommendedName>
        <fullName evidence="5">Transmembrane protein</fullName>
    </recommendedName>
</protein>
<feature type="transmembrane region" description="Helical" evidence="2">
    <location>
        <begin position="57"/>
        <end position="75"/>
    </location>
</feature>
<evidence type="ECO:0008006" key="5">
    <source>
        <dbReference type="Google" id="ProtNLM"/>
    </source>
</evidence>
<comment type="caution">
    <text evidence="3">The sequence shown here is derived from an EMBL/GenBank/DDBJ whole genome shotgun (WGS) entry which is preliminary data.</text>
</comment>
<keyword evidence="2" id="KW-0812">Transmembrane</keyword>
<dbReference type="EMBL" id="JADYXP020000010">
    <property type="protein sequence ID" value="KAL0115803.1"/>
    <property type="molecule type" value="Genomic_DNA"/>
</dbReference>
<evidence type="ECO:0000313" key="4">
    <source>
        <dbReference type="Proteomes" id="UP001430953"/>
    </source>
</evidence>
<reference evidence="3 4" key="1">
    <citation type="submission" date="2023-03" db="EMBL/GenBank/DDBJ databases">
        <title>High recombination rates correlate with genetic variation in Cardiocondyla obscurior ants.</title>
        <authorList>
            <person name="Errbii M."/>
        </authorList>
    </citation>
    <scope>NUCLEOTIDE SEQUENCE [LARGE SCALE GENOMIC DNA]</scope>
    <source>
        <strain evidence="3">Alpha-2009</strain>
        <tissue evidence="3">Whole body</tissue>
    </source>
</reference>
<dbReference type="Proteomes" id="UP001430953">
    <property type="component" value="Unassembled WGS sequence"/>
</dbReference>
<evidence type="ECO:0000313" key="3">
    <source>
        <dbReference type="EMBL" id="KAL0115803.1"/>
    </source>
</evidence>
<keyword evidence="4" id="KW-1185">Reference proteome</keyword>
<feature type="compositionally biased region" description="Acidic residues" evidence="1">
    <location>
        <begin position="99"/>
        <end position="111"/>
    </location>
</feature>
<evidence type="ECO:0000256" key="1">
    <source>
        <dbReference type="SAM" id="MobiDB-lite"/>
    </source>
</evidence>
<keyword evidence="2" id="KW-1133">Transmembrane helix</keyword>
<keyword evidence="2" id="KW-0472">Membrane</keyword>
<gene>
    <name evidence="3" type="ORF">PUN28_010980</name>
</gene>
<feature type="region of interest" description="Disordered" evidence="1">
    <location>
        <begin position="19"/>
        <end position="42"/>
    </location>
</feature>
<sequence>MALAIICLTPRHGYNIHRRRPDNTLSRSCLHEGQNSPEARARGKKLRVPLEKMKRNVLWLSVLLFALLYLSLTLSKGQRSAASRRRQHPVTRQHASNLNDDDEGEAEEDCDGSVGVARSVLTRLLRGIH</sequence>